<keyword evidence="2" id="KW-1185">Reference proteome</keyword>
<evidence type="ECO:0008006" key="3">
    <source>
        <dbReference type="Google" id="ProtNLM"/>
    </source>
</evidence>
<sequence length="175" mass="18959">MRWGESDACRVPAAPRRDPVKSSVPYVLPETRERVIELLSRGQNIPAIKLVREASGAGLKEAKEYADGLKGEALGRVVAPEVQAKARALVAEGRWKDAAKLVRKHSGLKLKSAKDYVDAVREGRVPAQPGEVRGALADRVRAFKASGDHESAIALVCAETGMQWDEAQHFVAALQ</sequence>
<dbReference type="Proteomes" id="UP000295578">
    <property type="component" value="Unassembled WGS sequence"/>
</dbReference>
<gene>
    <name evidence="1" type="ORF">E1293_29725</name>
</gene>
<protein>
    <recommendedName>
        <fullName evidence="3">Ribosomal protein L7/L12 C-terminal domain-containing protein</fullName>
    </recommendedName>
</protein>
<reference evidence="1 2" key="1">
    <citation type="submission" date="2019-03" db="EMBL/GenBank/DDBJ databases">
        <title>Draft genome sequences of novel Actinobacteria.</title>
        <authorList>
            <person name="Sahin N."/>
            <person name="Ay H."/>
            <person name="Saygin H."/>
        </authorList>
    </citation>
    <scope>NUCLEOTIDE SEQUENCE [LARGE SCALE GENOMIC DNA]</scope>
    <source>
        <strain evidence="1 2">DSM 45941</strain>
    </source>
</reference>
<name>A0A4R5AQ56_9ACTN</name>
<evidence type="ECO:0000313" key="1">
    <source>
        <dbReference type="EMBL" id="TDD74295.1"/>
    </source>
</evidence>
<accession>A0A4R5AQ56</accession>
<evidence type="ECO:0000313" key="2">
    <source>
        <dbReference type="Proteomes" id="UP000295578"/>
    </source>
</evidence>
<dbReference type="EMBL" id="SMKY01000170">
    <property type="protein sequence ID" value="TDD74295.1"/>
    <property type="molecule type" value="Genomic_DNA"/>
</dbReference>
<dbReference type="AlphaFoldDB" id="A0A4R5AQ56"/>
<dbReference type="InterPro" id="IPR014719">
    <property type="entry name" value="Ribosomal_bL12_C/ClpS-like"/>
</dbReference>
<organism evidence="1 2">
    <name type="scientific">Actinomadura darangshiensis</name>
    <dbReference type="NCBI Taxonomy" id="705336"/>
    <lineage>
        <taxon>Bacteria</taxon>
        <taxon>Bacillati</taxon>
        <taxon>Actinomycetota</taxon>
        <taxon>Actinomycetes</taxon>
        <taxon>Streptosporangiales</taxon>
        <taxon>Thermomonosporaceae</taxon>
        <taxon>Actinomadura</taxon>
    </lineage>
</organism>
<comment type="caution">
    <text evidence="1">The sequence shown here is derived from an EMBL/GenBank/DDBJ whole genome shotgun (WGS) entry which is preliminary data.</text>
</comment>
<proteinExistence type="predicted"/>
<dbReference type="Gene3D" id="3.30.1390.10">
    <property type="match status" value="1"/>
</dbReference>
<dbReference type="OrthoDB" id="5186438at2"/>